<organism evidence="4 5">
    <name type="scientific">Symbiodinium necroappetens</name>
    <dbReference type="NCBI Taxonomy" id="1628268"/>
    <lineage>
        <taxon>Eukaryota</taxon>
        <taxon>Sar</taxon>
        <taxon>Alveolata</taxon>
        <taxon>Dinophyceae</taxon>
        <taxon>Suessiales</taxon>
        <taxon>Symbiodiniaceae</taxon>
        <taxon>Symbiodinium</taxon>
    </lineage>
</organism>
<dbReference type="InterPro" id="IPR002110">
    <property type="entry name" value="Ankyrin_rpt"/>
</dbReference>
<sequence>ILATLSGWKAAAGVAAQVDTSSQIPSGTSVRVRGLQGSPENNGLEGVVQSFDSSKRRYVVQIGERPLSLKAANLLQLLSLQAFFASEEQSLRWWKYCRFSGALLLSMRGDRAVSLPPLKGDGAVFIDAVHFRAFESSLLTVHPVILLWNCPDAEADEVLPRDLRQPSQAQLGVGAIVAVQGLQAAGEWNEKNGKVTEFDEERQRYQVQVESGKALKIKPENIRLPGAWSLRLKVAMGTVMEERVKAMLGPPEMKTMMQELGENFKFPEWKYRMNKLDSCSSEEASMFGGGAAFAPGGQSQGQASLAGTIPKQSLLHELVRFAVHVVRVGCARLYSATGAVPVSCPFNVALVIPAAFEVGIDRMEKVVKQLDKGHPLRIDASQHCNRLRGWRGTDINVLDCMGCYPSCRADERESHATQKCALFCYQGETPLFWAVSAEAVDYLVREGADIQHRNSICQCSAFYKFACQGNHKPLKALALHLRKAGVLEKYLDEPASVTKRTPLHAAAHNGFLQTVKELLSMGADRDAQDYLGKTPLDLARDRGFNEAALAQNGVALALLGCSALLGAFRS</sequence>
<reference evidence="4" key="1">
    <citation type="submission" date="2021-02" db="EMBL/GenBank/DDBJ databases">
        <authorList>
            <person name="Dougan E. K."/>
            <person name="Rhodes N."/>
            <person name="Thang M."/>
            <person name="Chan C."/>
        </authorList>
    </citation>
    <scope>NUCLEOTIDE SEQUENCE</scope>
</reference>
<dbReference type="GO" id="GO:0045944">
    <property type="term" value="P:positive regulation of transcription by RNA polymerase II"/>
    <property type="evidence" value="ECO:0007669"/>
    <property type="project" value="TreeGrafter"/>
</dbReference>
<evidence type="ECO:0000256" key="1">
    <source>
        <dbReference type="ARBA" id="ARBA00022737"/>
    </source>
</evidence>
<dbReference type="InterPro" id="IPR050663">
    <property type="entry name" value="Ankyrin-SOCS_Box"/>
</dbReference>
<dbReference type="Proteomes" id="UP000601435">
    <property type="component" value="Unassembled WGS sequence"/>
</dbReference>
<comment type="caution">
    <text evidence="4">The sequence shown here is derived from an EMBL/GenBank/DDBJ whole genome shotgun (WGS) entry which is preliminary data.</text>
</comment>
<dbReference type="SUPFAM" id="SSF48403">
    <property type="entry name" value="Ankyrin repeat"/>
    <property type="match status" value="1"/>
</dbReference>
<dbReference type="GO" id="GO:0000976">
    <property type="term" value="F:transcription cis-regulatory region binding"/>
    <property type="evidence" value="ECO:0007669"/>
    <property type="project" value="TreeGrafter"/>
</dbReference>
<dbReference type="PROSITE" id="PS50297">
    <property type="entry name" value="ANK_REP_REGION"/>
    <property type="match status" value="1"/>
</dbReference>
<keyword evidence="5" id="KW-1185">Reference proteome</keyword>
<evidence type="ECO:0000313" key="5">
    <source>
        <dbReference type="Proteomes" id="UP000601435"/>
    </source>
</evidence>
<dbReference type="OrthoDB" id="409136at2759"/>
<feature type="non-terminal residue" evidence="4">
    <location>
        <position position="570"/>
    </location>
</feature>
<dbReference type="AlphaFoldDB" id="A0A812PEX1"/>
<dbReference type="PROSITE" id="PS50088">
    <property type="entry name" value="ANK_REPEAT"/>
    <property type="match status" value="1"/>
</dbReference>
<dbReference type="GO" id="GO:0005634">
    <property type="term" value="C:nucleus"/>
    <property type="evidence" value="ECO:0007669"/>
    <property type="project" value="TreeGrafter"/>
</dbReference>
<evidence type="ECO:0000256" key="3">
    <source>
        <dbReference type="PROSITE-ProRule" id="PRU00023"/>
    </source>
</evidence>
<keyword evidence="2 3" id="KW-0040">ANK repeat</keyword>
<feature type="repeat" description="ANK" evidence="3">
    <location>
        <begin position="498"/>
        <end position="530"/>
    </location>
</feature>
<dbReference type="SMART" id="SM00248">
    <property type="entry name" value="ANK"/>
    <property type="match status" value="2"/>
</dbReference>
<dbReference type="EMBL" id="CAJNJA010014686">
    <property type="protein sequence ID" value="CAE7347702.1"/>
    <property type="molecule type" value="Genomic_DNA"/>
</dbReference>
<dbReference type="Pfam" id="PF00023">
    <property type="entry name" value="Ank"/>
    <property type="match status" value="1"/>
</dbReference>
<dbReference type="PANTHER" id="PTHR24193:SF121">
    <property type="entry name" value="ADA2A-CONTAINING COMPLEX COMPONENT 3, ISOFORM D"/>
    <property type="match status" value="1"/>
</dbReference>
<proteinExistence type="predicted"/>
<dbReference type="InterPro" id="IPR036770">
    <property type="entry name" value="Ankyrin_rpt-contain_sf"/>
</dbReference>
<protein>
    <submittedName>
        <fullName evidence="4">Nxnl2 protein</fullName>
    </submittedName>
</protein>
<gene>
    <name evidence="4" type="primary">Nxnl2</name>
    <name evidence="4" type="ORF">SNEC2469_LOCUS9010</name>
</gene>
<dbReference type="PANTHER" id="PTHR24193">
    <property type="entry name" value="ANKYRIN REPEAT PROTEIN"/>
    <property type="match status" value="1"/>
</dbReference>
<keyword evidence="1" id="KW-0677">Repeat</keyword>
<dbReference type="Pfam" id="PF12796">
    <property type="entry name" value="Ank_2"/>
    <property type="match status" value="1"/>
</dbReference>
<dbReference type="Gene3D" id="1.25.40.20">
    <property type="entry name" value="Ankyrin repeat-containing domain"/>
    <property type="match status" value="1"/>
</dbReference>
<accession>A0A812PEX1</accession>
<name>A0A812PEX1_9DINO</name>
<evidence type="ECO:0000313" key="4">
    <source>
        <dbReference type="EMBL" id="CAE7347702.1"/>
    </source>
</evidence>
<evidence type="ECO:0000256" key="2">
    <source>
        <dbReference type="ARBA" id="ARBA00023043"/>
    </source>
</evidence>